<dbReference type="Proteomes" id="UP000192927">
    <property type="component" value="Unassembled WGS sequence"/>
</dbReference>
<evidence type="ECO:0000313" key="2">
    <source>
        <dbReference type="EMBL" id="SLM35079.1"/>
    </source>
</evidence>
<evidence type="ECO:0000256" key="1">
    <source>
        <dbReference type="SAM" id="MobiDB-lite"/>
    </source>
</evidence>
<evidence type="ECO:0000313" key="3">
    <source>
        <dbReference type="Proteomes" id="UP000192927"/>
    </source>
</evidence>
<proteinExistence type="predicted"/>
<reference evidence="3" key="1">
    <citation type="submission" date="2017-03" db="EMBL/GenBank/DDBJ databases">
        <authorList>
            <person name="Sharma R."/>
            <person name="Thines M."/>
        </authorList>
    </citation>
    <scope>NUCLEOTIDE SEQUENCE [LARGE SCALE GENOMIC DNA]</scope>
</reference>
<name>A0A1W5CWP4_9LECA</name>
<dbReference type="EMBL" id="FWEW01000516">
    <property type="protein sequence ID" value="SLM35079.1"/>
    <property type="molecule type" value="Genomic_DNA"/>
</dbReference>
<feature type="region of interest" description="Disordered" evidence="1">
    <location>
        <begin position="420"/>
        <end position="457"/>
    </location>
</feature>
<protein>
    <submittedName>
        <fullName evidence="2">Zinc finger, CCHC-type</fullName>
    </submittedName>
</protein>
<organism evidence="2 3">
    <name type="scientific">Lasallia pustulata</name>
    <dbReference type="NCBI Taxonomy" id="136370"/>
    <lineage>
        <taxon>Eukaryota</taxon>
        <taxon>Fungi</taxon>
        <taxon>Dikarya</taxon>
        <taxon>Ascomycota</taxon>
        <taxon>Pezizomycotina</taxon>
        <taxon>Lecanoromycetes</taxon>
        <taxon>OSLEUM clade</taxon>
        <taxon>Umbilicariomycetidae</taxon>
        <taxon>Umbilicariales</taxon>
        <taxon>Umbilicariaceae</taxon>
        <taxon>Lasallia</taxon>
    </lineage>
</organism>
<feature type="compositionally biased region" description="Low complexity" evidence="1">
    <location>
        <begin position="447"/>
        <end position="457"/>
    </location>
</feature>
<accession>A0A1W5CWP4</accession>
<feature type="compositionally biased region" description="Polar residues" evidence="1">
    <location>
        <begin position="422"/>
        <end position="446"/>
    </location>
</feature>
<dbReference type="AlphaFoldDB" id="A0A1W5CWP4"/>
<keyword evidence="3" id="KW-1185">Reference proteome</keyword>
<sequence length="501" mass="55094">MPPKAMWPQLGKVAHKCDEHSTLILTEVNELLQLTGTRTNSIEYYKPFLESIRAYVQKTREQPSPDDIVTELCQGFHKLEAVDTKITLIKNVTDQIQAPKSITQAAKTWAHVAAGTPFTPGSTIAPFRPTATTSFRNREVIIKLTDPVTISALRKTSDSQLKQKVIDAIQSHGGYEPSLIAATHQLKSGDIMVYTKDAEAAKTLRHQAAWATAFWGGAKIVERTFGVLIHGVSVQEINKTSAEQVARTLELENQANIQGLKIKYTGWLQPKTAAAKKNSTLVAEFTEPEHANLAIRNGMMIGARLLGCELYDKGCRLKQCFICWKYGHISNQCKVGQLCGFCAEPHLSNDCQNKEPIPPRRCLCAACGGAHSAWSPNCLLRQKEWASICQAVEARPHYHPERRNEGDLQRTDWAGTARPTLVESQGPSTTPEGIIGNNSANSTTDQPIPTATPMATPTVTPISREIRMYTRTASRVAATAGQTVKLENENTTVSSRACLKK</sequence>